<comment type="subcellular location">
    <subcellularLocation>
        <location evidence="3 10">Cytoplasm</location>
    </subcellularLocation>
</comment>
<comment type="cofactor">
    <cofactor evidence="10">
        <name>Zn(2+)</name>
        <dbReference type="ChEBI" id="CHEBI:29105"/>
    </cofactor>
    <text evidence="10">Binds 1 zinc ion per subunit.</text>
</comment>
<keyword evidence="7 10" id="KW-0862">Zinc</keyword>
<dbReference type="PANTHER" id="PTHR30390">
    <property type="entry name" value="SEDOHEPTULOSE 7-PHOSPHATE ISOMERASE / DNAA INITIATOR-ASSOCIATING FACTOR FOR REPLICATION INITIATION"/>
    <property type="match status" value="1"/>
</dbReference>
<evidence type="ECO:0000256" key="3">
    <source>
        <dbReference type="ARBA" id="ARBA00004496"/>
    </source>
</evidence>
<reference evidence="12 13" key="1">
    <citation type="submission" date="2022-06" db="EMBL/GenBank/DDBJ databases">
        <title>Janthinobacterium kumbetensis sp. nov., isolated from spring water in Turkey.</title>
        <authorList>
            <person name="Inan Bektas K."/>
            <person name="Belduz A.A."/>
            <person name="Canakci S."/>
            <person name="Nalcaoglu A."/>
            <person name="Ceylan E."/>
            <person name="Kati H."/>
        </authorList>
    </citation>
    <scope>NUCLEOTIDE SEQUENCE [LARGE SCALE GENOMIC DNA]</scope>
    <source>
        <strain evidence="12 13">GK</strain>
    </source>
</reference>
<keyword evidence="6 10" id="KW-0479">Metal-binding</keyword>
<feature type="binding site" evidence="10">
    <location>
        <begin position="52"/>
        <end position="54"/>
    </location>
    <ligand>
        <name>substrate</name>
    </ligand>
</feature>
<evidence type="ECO:0000313" key="12">
    <source>
        <dbReference type="EMBL" id="MCM2566643.1"/>
    </source>
</evidence>
<organism evidence="12 13">
    <name type="scientific">Janthinobacterium kumbetense</name>
    <dbReference type="NCBI Taxonomy" id="2950280"/>
    <lineage>
        <taxon>Bacteria</taxon>
        <taxon>Pseudomonadati</taxon>
        <taxon>Pseudomonadota</taxon>
        <taxon>Betaproteobacteria</taxon>
        <taxon>Burkholderiales</taxon>
        <taxon>Oxalobacteraceae</taxon>
        <taxon>Janthinobacterium</taxon>
    </lineage>
</organism>
<evidence type="ECO:0000259" key="11">
    <source>
        <dbReference type="PROSITE" id="PS51464"/>
    </source>
</evidence>
<feature type="binding site" evidence="10">
    <location>
        <begin position="93"/>
        <end position="94"/>
    </location>
    <ligand>
        <name>substrate</name>
    </ligand>
</feature>
<dbReference type="PROSITE" id="PS51464">
    <property type="entry name" value="SIS"/>
    <property type="match status" value="1"/>
</dbReference>
<evidence type="ECO:0000256" key="8">
    <source>
        <dbReference type="ARBA" id="ARBA00023235"/>
    </source>
</evidence>
<comment type="pathway">
    <text evidence="10">Carbohydrate biosynthesis; D-glycero-D-manno-heptose 7-phosphate biosynthesis; D-glycero-alpha-D-manno-heptose 7-phosphate and D-glycero-beta-D-manno-heptose 7-phosphate from sedoheptulose 7-phosphate: step 1/1.</text>
</comment>
<comment type="caution">
    <text evidence="12">The sequence shown here is derived from an EMBL/GenBank/DDBJ whole genome shotgun (WGS) entry which is preliminary data.</text>
</comment>
<dbReference type="InterPro" id="IPR050099">
    <property type="entry name" value="SIS_GmhA/DiaA_subfam"/>
</dbReference>
<dbReference type="EC" id="5.3.1.28" evidence="10"/>
<evidence type="ECO:0000256" key="10">
    <source>
        <dbReference type="HAMAP-Rule" id="MF_00067"/>
    </source>
</evidence>
<dbReference type="Gene3D" id="3.40.50.10490">
    <property type="entry name" value="Glucose-6-phosphate isomerase like protein, domain 1"/>
    <property type="match status" value="1"/>
</dbReference>
<feature type="binding site" evidence="10">
    <location>
        <position position="180"/>
    </location>
    <ligand>
        <name>Zn(2+)</name>
        <dbReference type="ChEBI" id="CHEBI:29105"/>
    </ligand>
</feature>
<evidence type="ECO:0000256" key="9">
    <source>
        <dbReference type="ARBA" id="ARBA00023277"/>
    </source>
</evidence>
<dbReference type="SUPFAM" id="SSF53697">
    <property type="entry name" value="SIS domain"/>
    <property type="match status" value="1"/>
</dbReference>
<dbReference type="Proteomes" id="UP001202243">
    <property type="component" value="Unassembled WGS sequence"/>
</dbReference>
<dbReference type="EMBL" id="JAMQGR010000004">
    <property type="protein sequence ID" value="MCM2566643.1"/>
    <property type="molecule type" value="Genomic_DNA"/>
</dbReference>
<evidence type="ECO:0000313" key="13">
    <source>
        <dbReference type="Proteomes" id="UP001202243"/>
    </source>
</evidence>
<keyword evidence="5 10" id="KW-0963">Cytoplasm</keyword>
<dbReference type="HAMAP" id="MF_00067">
    <property type="entry name" value="GmhA"/>
    <property type="match status" value="1"/>
</dbReference>
<dbReference type="InterPro" id="IPR035461">
    <property type="entry name" value="GmhA/DiaA"/>
</dbReference>
<name>A0ABT0WTM4_9BURK</name>
<dbReference type="PANTHER" id="PTHR30390:SF7">
    <property type="entry name" value="PHOSPHOHEPTOSE ISOMERASE"/>
    <property type="match status" value="1"/>
</dbReference>
<feature type="binding site" evidence="10">
    <location>
        <position position="65"/>
    </location>
    <ligand>
        <name>Zn(2+)</name>
        <dbReference type="ChEBI" id="CHEBI:29105"/>
    </ligand>
</feature>
<gene>
    <name evidence="10" type="primary">gmhA</name>
    <name evidence="12" type="ORF">NCG91_13640</name>
</gene>
<comment type="function">
    <text evidence="2 10">Catalyzes the isomerization of sedoheptulose 7-phosphate in D-glycero-D-manno-heptose 7-phosphate.</text>
</comment>
<protein>
    <recommendedName>
        <fullName evidence="10">Phosphoheptose isomerase</fullName>
        <ecNumber evidence="10">5.3.1.28</ecNumber>
    </recommendedName>
    <alternativeName>
        <fullName evidence="10">Sedoheptulose 7-phosphate isomerase</fullName>
    </alternativeName>
</protein>
<evidence type="ECO:0000256" key="1">
    <source>
        <dbReference type="ARBA" id="ARBA00000348"/>
    </source>
</evidence>
<evidence type="ECO:0000256" key="7">
    <source>
        <dbReference type="ARBA" id="ARBA00022833"/>
    </source>
</evidence>
<feature type="binding site" evidence="10">
    <location>
        <position position="172"/>
    </location>
    <ligand>
        <name>substrate</name>
    </ligand>
</feature>
<comment type="miscellaneous">
    <text evidence="10">The reaction produces a racemic mixture of D-glycero-alpha-D-manno-heptose 7-phosphate and D-glycero-beta-D-manno-heptose 7-phosphate.</text>
</comment>
<keyword evidence="13" id="KW-1185">Reference proteome</keyword>
<dbReference type="CDD" id="cd05006">
    <property type="entry name" value="SIS_GmhA"/>
    <property type="match status" value="1"/>
</dbReference>
<comment type="catalytic activity">
    <reaction evidence="1 10">
        <text>2 D-sedoheptulose 7-phosphate = D-glycero-alpha-D-manno-heptose 7-phosphate + D-glycero-beta-D-manno-heptose 7-phosphate</text>
        <dbReference type="Rhea" id="RHEA:27489"/>
        <dbReference type="ChEBI" id="CHEBI:57483"/>
        <dbReference type="ChEBI" id="CHEBI:60203"/>
        <dbReference type="ChEBI" id="CHEBI:60204"/>
        <dbReference type="EC" id="5.3.1.28"/>
    </reaction>
</comment>
<keyword evidence="9 10" id="KW-0119">Carbohydrate metabolism</keyword>
<evidence type="ECO:0000256" key="4">
    <source>
        <dbReference type="ARBA" id="ARBA00009894"/>
    </source>
</evidence>
<dbReference type="InterPro" id="IPR004515">
    <property type="entry name" value="Phosphoheptose_Isoase"/>
</dbReference>
<accession>A0ABT0WTM4</accession>
<feature type="binding site" evidence="10">
    <location>
        <position position="124"/>
    </location>
    <ligand>
        <name>substrate</name>
    </ligand>
</feature>
<feature type="binding site" evidence="10">
    <location>
        <position position="61"/>
    </location>
    <ligand>
        <name>Zn(2+)</name>
        <dbReference type="ChEBI" id="CHEBI:29105"/>
    </ligand>
</feature>
<dbReference type="Pfam" id="PF13580">
    <property type="entry name" value="SIS_2"/>
    <property type="match status" value="1"/>
</dbReference>
<evidence type="ECO:0000256" key="6">
    <source>
        <dbReference type="ARBA" id="ARBA00022723"/>
    </source>
</evidence>
<sequence length="193" mass="20561">MSIALIRNSLLEAQSALSDLLNNEVVLANVDLAANLIVESLRNDGKVLSCGNGGSMCDAIHFAEELSGRYRKNRKALAAMSISDPAHITCVANDYGYDYVFSRFIEGHGRKGDVVLAISTSGTSPSILNAVKAAQDKGMIVVGLTGRAGSALDVMADVSICTKAGQFADRVQELHIKMLHIIIELIEEKLGLS</sequence>
<feature type="binding site" evidence="10">
    <location>
        <position position="172"/>
    </location>
    <ligand>
        <name>Zn(2+)</name>
        <dbReference type="ChEBI" id="CHEBI:29105"/>
    </ligand>
</feature>
<comment type="similarity">
    <text evidence="4 10">Belongs to the SIS family. GmhA subfamily.</text>
</comment>
<dbReference type="RefSeq" id="WP_251350075.1">
    <property type="nucleotide sequence ID" value="NZ_JAMQGR010000004.1"/>
</dbReference>
<feature type="domain" description="SIS" evidence="11">
    <location>
        <begin position="37"/>
        <end position="193"/>
    </location>
</feature>
<dbReference type="InterPro" id="IPR046348">
    <property type="entry name" value="SIS_dom_sf"/>
</dbReference>
<keyword evidence="8 10" id="KW-0413">Isomerase</keyword>
<proteinExistence type="inferred from homology"/>
<dbReference type="InterPro" id="IPR001347">
    <property type="entry name" value="SIS_dom"/>
</dbReference>
<comment type="subunit">
    <text evidence="10">Homotetramer.</text>
</comment>
<feature type="binding site" evidence="10">
    <location>
        <position position="65"/>
    </location>
    <ligand>
        <name>substrate</name>
    </ligand>
</feature>
<feature type="binding site" evidence="10">
    <location>
        <begin position="119"/>
        <end position="121"/>
    </location>
    <ligand>
        <name>substrate</name>
    </ligand>
</feature>
<evidence type="ECO:0000256" key="2">
    <source>
        <dbReference type="ARBA" id="ARBA00003172"/>
    </source>
</evidence>
<evidence type="ECO:0000256" key="5">
    <source>
        <dbReference type="ARBA" id="ARBA00022490"/>
    </source>
</evidence>